<dbReference type="SMART" id="SM00848">
    <property type="entry name" value="Inhibitor_I29"/>
    <property type="match status" value="1"/>
</dbReference>
<dbReference type="InterPro" id="IPR038765">
    <property type="entry name" value="Papain-like_cys_pep_sf"/>
</dbReference>
<proteinExistence type="inferred from homology"/>
<dbReference type="InterPro" id="IPR013128">
    <property type="entry name" value="Peptidase_C1A"/>
</dbReference>
<dbReference type="Proteomes" id="UP001162131">
    <property type="component" value="Unassembled WGS sequence"/>
</dbReference>
<dbReference type="Gene3D" id="3.90.70.10">
    <property type="entry name" value="Cysteine proteinases"/>
    <property type="match status" value="1"/>
</dbReference>
<comment type="similarity">
    <text evidence="1">Belongs to the peptidase C1 family.</text>
</comment>
<protein>
    <submittedName>
        <fullName evidence="6">Uncharacterized protein</fullName>
    </submittedName>
</protein>
<feature type="domain" description="Cathepsin propeptide inhibitor" evidence="5">
    <location>
        <begin position="55"/>
        <end position="111"/>
    </location>
</feature>
<dbReference type="EMBL" id="CAJZBQ010000051">
    <property type="protein sequence ID" value="CAG9330557.1"/>
    <property type="molecule type" value="Genomic_DNA"/>
</dbReference>
<keyword evidence="3" id="KW-1015">Disulfide bond</keyword>
<dbReference type="GO" id="GO:0006508">
    <property type="term" value="P:proteolysis"/>
    <property type="evidence" value="ECO:0007669"/>
    <property type="project" value="InterPro"/>
</dbReference>
<keyword evidence="7" id="KW-1185">Reference proteome</keyword>
<dbReference type="GO" id="GO:0008234">
    <property type="term" value="F:cysteine-type peptidase activity"/>
    <property type="evidence" value="ECO:0007669"/>
    <property type="project" value="InterPro"/>
</dbReference>
<dbReference type="CDD" id="cd02248">
    <property type="entry name" value="Peptidase_C1A"/>
    <property type="match status" value="1"/>
</dbReference>
<evidence type="ECO:0000259" key="4">
    <source>
        <dbReference type="SMART" id="SM00645"/>
    </source>
</evidence>
<evidence type="ECO:0000259" key="5">
    <source>
        <dbReference type="SMART" id="SM00848"/>
    </source>
</evidence>
<feature type="domain" description="Peptidase C1A papain C-terminal" evidence="4">
    <location>
        <begin position="136"/>
        <end position="349"/>
    </location>
</feature>
<accession>A0AAU9JRZ6</accession>
<dbReference type="PROSITE" id="PS00139">
    <property type="entry name" value="THIOL_PROTEASE_CYS"/>
    <property type="match status" value="1"/>
</dbReference>
<evidence type="ECO:0000313" key="6">
    <source>
        <dbReference type="EMBL" id="CAG9330557.1"/>
    </source>
</evidence>
<dbReference type="PROSITE" id="PS00639">
    <property type="entry name" value="THIOL_PROTEASE_HIS"/>
    <property type="match status" value="1"/>
</dbReference>
<name>A0AAU9JRZ6_9CILI</name>
<dbReference type="PRINTS" id="PR00705">
    <property type="entry name" value="PAPAIN"/>
</dbReference>
<reference evidence="6" key="1">
    <citation type="submission" date="2021-09" db="EMBL/GenBank/DDBJ databases">
        <authorList>
            <consortium name="AG Swart"/>
            <person name="Singh M."/>
            <person name="Singh A."/>
            <person name="Seah K."/>
            <person name="Emmerich C."/>
        </authorList>
    </citation>
    <scope>NUCLEOTIDE SEQUENCE</scope>
    <source>
        <strain evidence="6">ATCC30299</strain>
    </source>
</reference>
<evidence type="ECO:0000256" key="3">
    <source>
        <dbReference type="ARBA" id="ARBA00023157"/>
    </source>
</evidence>
<dbReference type="Pfam" id="PF00112">
    <property type="entry name" value="Peptidase_C1"/>
    <property type="match status" value="1"/>
</dbReference>
<dbReference type="InterPro" id="IPR000668">
    <property type="entry name" value="Peptidase_C1A_C"/>
</dbReference>
<dbReference type="FunFam" id="3.90.70.10:FF:000039">
    <property type="entry name" value="Cysteine proteinase 2, putative"/>
    <property type="match status" value="1"/>
</dbReference>
<dbReference type="SUPFAM" id="SSF54001">
    <property type="entry name" value="Cysteine proteinases"/>
    <property type="match status" value="1"/>
</dbReference>
<dbReference type="SMART" id="SM00645">
    <property type="entry name" value="Pept_C1"/>
    <property type="match status" value="1"/>
</dbReference>
<organism evidence="6 7">
    <name type="scientific">Blepharisma stoltei</name>
    <dbReference type="NCBI Taxonomy" id="1481888"/>
    <lineage>
        <taxon>Eukaryota</taxon>
        <taxon>Sar</taxon>
        <taxon>Alveolata</taxon>
        <taxon>Ciliophora</taxon>
        <taxon>Postciliodesmatophora</taxon>
        <taxon>Heterotrichea</taxon>
        <taxon>Heterotrichida</taxon>
        <taxon>Blepharismidae</taxon>
        <taxon>Blepharisma</taxon>
    </lineage>
</organism>
<dbReference type="AlphaFoldDB" id="A0AAU9JRZ6"/>
<dbReference type="Pfam" id="PF08246">
    <property type="entry name" value="Inhibitor_I29"/>
    <property type="match status" value="1"/>
</dbReference>
<gene>
    <name evidence="6" type="ORF">BSTOLATCC_MIC51139</name>
</gene>
<evidence type="ECO:0000256" key="2">
    <source>
        <dbReference type="ARBA" id="ARBA00023145"/>
    </source>
</evidence>
<sequence>MEGYFDVGTQAKTSKKTVFAVLGLLAIVGVVATIAVSSSSVSPALAQFAFEEQEFRDYMDKYQKSYDSEEEYGMRFKIFRDNSAYIRIFNTRGNSWTLGVNQFADMSFSEFKAKYLPTKIQPKEATNVVMLDEVSVPSQVDWTTQGAVTPVKNQGQCGSCWAFSTTGSVEGAWFLAGHTLLSFSEQELVDCSTQFGNQGCNGGLMDNAFKFIVDYGINSEANYPYTASDGKCNWFKVGQSSCNISGYSNVTPNNVAQLQAAVAQQPISVAVEADQDAWQLYKGGIVSSNCGTALDHGVLIVGYNFNNSPPYWKVKNSWGPNWGEQGYIRIAVQAGAGVCGIQMEPSYPIV</sequence>
<dbReference type="PANTHER" id="PTHR12411">
    <property type="entry name" value="CYSTEINE PROTEASE FAMILY C1-RELATED"/>
    <property type="match status" value="1"/>
</dbReference>
<evidence type="ECO:0000313" key="7">
    <source>
        <dbReference type="Proteomes" id="UP001162131"/>
    </source>
</evidence>
<dbReference type="InterPro" id="IPR000169">
    <property type="entry name" value="Pept_cys_AS"/>
</dbReference>
<dbReference type="InterPro" id="IPR025660">
    <property type="entry name" value="Pept_his_AS"/>
</dbReference>
<comment type="caution">
    <text evidence="6">The sequence shown here is derived from an EMBL/GenBank/DDBJ whole genome shotgun (WGS) entry which is preliminary data.</text>
</comment>
<evidence type="ECO:0000256" key="1">
    <source>
        <dbReference type="ARBA" id="ARBA00008455"/>
    </source>
</evidence>
<keyword evidence="2" id="KW-0865">Zymogen</keyword>
<dbReference type="InterPro" id="IPR039417">
    <property type="entry name" value="Peptidase_C1A_papain-like"/>
</dbReference>
<dbReference type="InterPro" id="IPR013201">
    <property type="entry name" value="Prot_inhib_I29"/>
</dbReference>